<evidence type="ECO:0000313" key="3">
    <source>
        <dbReference type="Proteomes" id="UP001190700"/>
    </source>
</evidence>
<name>A0AAE0LEN6_9CHLO</name>
<feature type="region of interest" description="Disordered" evidence="1">
    <location>
        <begin position="1"/>
        <end position="40"/>
    </location>
</feature>
<feature type="region of interest" description="Disordered" evidence="1">
    <location>
        <begin position="460"/>
        <end position="498"/>
    </location>
</feature>
<dbReference type="EMBL" id="LGRX02003598">
    <property type="protein sequence ID" value="KAK3281989.1"/>
    <property type="molecule type" value="Genomic_DNA"/>
</dbReference>
<dbReference type="Gene3D" id="3.40.50.150">
    <property type="entry name" value="Vaccinia Virus protein VP39"/>
    <property type="match status" value="1"/>
</dbReference>
<sequence length="498" mass="56066">MLPGGSTQGWAGRGGPNQGAAASRLGFAPNPASPPGIPKRAWVSEDKVGWLPSGRPRIGLAKGENYRSSGPSEPVEPVPWKATAGCENRWRAVLTQEAFHSDRQMELAPEDRGAPAAYRLKLPPQWKVHDVFTVDRLTPVESGQDKFADRSAEIPPPPVDVSGRKEMAEECIERARTRRRSGRTWTEYMVKVTRKREETAGAVWLTDPEELQADGMAWIPEERADDEFSKQFPGCEVVSVDIQNRWNPTHCENILHWDYRQFSPRHFDVIWASPPCTEYSQAKTAGIRNLRGADRQVRRTLEIIKYLQPSFYFIESPRGRAPHGLHTRRCMQGLPPPHLATYCKYGMPYKKPTHFWTNAPITTLKSCDPENPCDFRKRRYGRHEKMAQSGSTSRESGDPRPGMGAGWHVYGIPATLLQQLFSSLPVEQPVGAIAAVCEYLAEMLWRDENETELNDERVCANLEEDDEEPVTLMPEYSPTPPPVMSDDSERDTMGSESA</sequence>
<feature type="region of interest" description="Disordered" evidence="1">
    <location>
        <begin position="383"/>
        <end position="402"/>
    </location>
</feature>
<feature type="compositionally biased region" description="Basic and acidic residues" evidence="1">
    <location>
        <begin position="143"/>
        <end position="152"/>
    </location>
</feature>
<feature type="region of interest" description="Disordered" evidence="1">
    <location>
        <begin position="143"/>
        <end position="165"/>
    </location>
</feature>
<feature type="compositionally biased region" description="Low complexity" evidence="1">
    <location>
        <begin position="68"/>
        <end position="79"/>
    </location>
</feature>
<organism evidence="2 3">
    <name type="scientific">Cymbomonas tetramitiformis</name>
    <dbReference type="NCBI Taxonomy" id="36881"/>
    <lineage>
        <taxon>Eukaryota</taxon>
        <taxon>Viridiplantae</taxon>
        <taxon>Chlorophyta</taxon>
        <taxon>Pyramimonadophyceae</taxon>
        <taxon>Pyramimonadales</taxon>
        <taxon>Pyramimonadaceae</taxon>
        <taxon>Cymbomonas</taxon>
    </lineage>
</organism>
<accession>A0AAE0LEN6</accession>
<protein>
    <submittedName>
        <fullName evidence="2">Uncharacterized protein</fullName>
    </submittedName>
</protein>
<dbReference type="InterPro" id="IPR029063">
    <property type="entry name" value="SAM-dependent_MTases_sf"/>
</dbReference>
<keyword evidence="3" id="KW-1185">Reference proteome</keyword>
<dbReference type="Proteomes" id="UP001190700">
    <property type="component" value="Unassembled WGS sequence"/>
</dbReference>
<evidence type="ECO:0000313" key="2">
    <source>
        <dbReference type="EMBL" id="KAK3281989.1"/>
    </source>
</evidence>
<feature type="region of interest" description="Disordered" evidence="1">
    <location>
        <begin position="54"/>
        <end position="79"/>
    </location>
</feature>
<comment type="caution">
    <text evidence="2">The sequence shown here is derived from an EMBL/GenBank/DDBJ whole genome shotgun (WGS) entry which is preliminary data.</text>
</comment>
<dbReference type="SUPFAM" id="SSF53335">
    <property type="entry name" value="S-adenosyl-L-methionine-dependent methyltransferases"/>
    <property type="match status" value="1"/>
</dbReference>
<proteinExistence type="predicted"/>
<dbReference type="AlphaFoldDB" id="A0AAE0LEN6"/>
<reference evidence="2 3" key="1">
    <citation type="journal article" date="2015" name="Genome Biol. Evol.">
        <title>Comparative Genomics of a Bacterivorous Green Alga Reveals Evolutionary Causalities and Consequences of Phago-Mixotrophic Mode of Nutrition.</title>
        <authorList>
            <person name="Burns J.A."/>
            <person name="Paasch A."/>
            <person name="Narechania A."/>
            <person name="Kim E."/>
        </authorList>
    </citation>
    <scope>NUCLEOTIDE SEQUENCE [LARGE SCALE GENOMIC DNA]</scope>
    <source>
        <strain evidence="2 3">PLY_AMNH</strain>
    </source>
</reference>
<gene>
    <name evidence="2" type="ORF">CYMTET_10252</name>
</gene>
<evidence type="ECO:0000256" key="1">
    <source>
        <dbReference type="SAM" id="MobiDB-lite"/>
    </source>
</evidence>